<dbReference type="SUPFAM" id="SSF56112">
    <property type="entry name" value="Protein kinase-like (PK-like)"/>
    <property type="match status" value="1"/>
</dbReference>
<keyword evidence="3" id="KW-1185">Reference proteome</keyword>
<organism evidence="2 3">
    <name type="scientific">Aspergillus granulosus</name>
    <dbReference type="NCBI Taxonomy" id="176169"/>
    <lineage>
        <taxon>Eukaryota</taxon>
        <taxon>Fungi</taxon>
        <taxon>Dikarya</taxon>
        <taxon>Ascomycota</taxon>
        <taxon>Pezizomycotina</taxon>
        <taxon>Eurotiomycetes</taxon>
        <taxon>Eurotiomycetidae</taxon>
        <taxon>Eurotiales</taxon>
        <taxon>Aspergillaceae</taxon>
        <taxon>Aspergillus</taxon>
        <taxon>Aspergillus subgen. Nidulantes</taxon>
    </lineage>
</organism>
<proteinExistence type="predicted"/>
<dbReference type="Pfam" id="PF01636">
    <property type="entry name" value="APH"/>
    <property type="match status" value="1"/>
</dbReference>
<protein>
    <recommendedName>
        <fullName evidence="1">Aminoglycoside phosphotransferase domain-containing protein</fullName>
    </recommendedName>
</protein>
<dbReference type="Gene3D" id="3.90.1200.10">
    <property type="match status" value="1"/>
</dbReference>
<dbReference type="Proteomes" id="UP001610334">
    <property type="component" value="Unassembled WGS sequence"/>
</dbReference>
<dbReference type="PANTHER" id="PTHR21310">
    <property type="entry name" value="AMINOGLYCOSIDE PHOSPHOTRANSFERASE-RELATED-RELATED"/>
    <property type="match status" value="1"/>
</dbReference>
<dbReference type="InterPro" id="IPR051678">
    <property type="entry name" value="AGP_Transferase"/>
</dbReference>
<gene>
    <name evidence="2" type="ORF">BJX63DRAFT_416055</name>
</gene>
<reference evidence="2 3" key="1">
    <citation type="submission" date="2024-07" db="EMBL/GenBank/DDBJ databases">
        <title>Section-level genome sequencing and comparative genomics of Aspergillus sections Usti and Cavernicolus.</title>
        <authorList>
            <consortium name="Lawrence Berkeley National Laboratory"/>
            <person name="Nybo J.L."/>
            <person name="Vesth T.C."/>
            <person name="Theobald S."/>
            <person name="Frisvad J.C."/>
            <person name="Larsen T.O."/>
            <person name="Kjaerboelling I."/>
            <person name="Rothschild-Mancinelli K."/>
            <person name="Lyhne E.K."/>
            <person name="Kogle M.E."/>
            <person name="Barry K."/>
            <person name="Clum A."/>
            <person name="Na H."/>
            <person name="Ledsgaard L."/>
            <person name="Lin J."/>
            <person name="Lipzen A."/>
            <person name="Kuo A."/>
            <person name="Riley R."/>
            <person name="Mondo S."/>
            <person name="Labutti K."/>
            <person name="Haridas S."/>
            <person name="Pangalinan J."/>
            <person name="Salamov A.A."/>
            <person name="Simmons B.A."/>
            <person name="Magnuson J.K."/>
            <person name="Chen J."/>
            <person name="Drula E."/>
            <person name="Henrissat B."/>
            <person name="Wiebenga A."/>
            <person name="Lubbers R.J."/>
            <person name="Gomes A.C."/>
            <person name="Makela M.R."/>
            <person name="Stajich J."/>
            <person name="Grigoriev I.V."/>
            <person name="Mortensen U.H."/>
            <person name="De Vries R.P."/>
            <person name="Baker S.E."/>
            <person name="Andersen M.R."/>
        </authorList>
    </citation>
    <scope>NUCLEOTIDE SEQUENCE [LARGE SCALE GENOMIC DNA]</scope>
    <source>
        <strain evidence="2 3">CBS 588.65</strain>
    </source>
</reference>
<feature type="domain" description="Aminoglycoside phosphotransferase" evidence="1">
    <location>
        <begin position="108"/>
        <end position="298"/>
    </location>
</feature>
<sequence length="404" mass="45557">MPGNGDSFKGYRWNYFSSLHDGHILRLRAQHFLDSIDWKALLSCAAASRSGIRCKLLPDVGLGYNHMVRIIEFDDSIQWVARLRMPHLSDDENNSALAKIIMASEYSTIQFIQEESKILTPKVHMLELYANCPVKAPFMLMDCLQGNVGMDLNMKIPPKHKSAVFEQMAEIHIEMFRLRLPKIGNFVGINEDGSYRQGPIPGLGGPFDTAADYFRAWANKTEFGLSKDQLQEAAGSHADEILESTSSFLTLIQKAAGSLSLNNYGPFPLCHGDFGHNNMVFDDSYRSLGVIDWEAAFAAPYEISGEFPLSLSVVPPAIDVPWDYDEAGRPKRPEDIERFADRDTYIAIVKQKEEELGLSGECLLSKILEDSNRQYLASALRLYKRGKPAWYSRLMESFLKHEDS</sequence>
<dbReference type="PANTHER" id="PTHR21310:SF15">
    <property type="entry name" value="AMINOGLYCOSIDE PHOSPHOTRANSFERASE DOMAIN-CONTAINING PROTEIN"/>
    <property type="match status" value="1"/>
</dbReference>
<dbReference type="EMBL" id="JBFXLT010000216">
    <property type="protein sequence ID" value="KAL2802021.1"/>
    <property type="molecule type" value="Genomic_DNA"/>
</dbReference>
<name>A0ABR4GT12_9EURO</name>
<dbReference type="InterPro" id="IPR011009">
    <property type="entry name" value="Kinase-like_dom_sf"/>
</dbReference>
<dbReference type="InterPro" id="IPR002575">
    <property type="entry name" value="Aminoglycoside_PTrfase"/>
</dbReference>
<evidence type="ECO:0000313" key="2">
    <source>
        <dbReference type="EMBL" id="KAL2802021.1"/>
    </source>
</evidence>
<comment type="caution">
    <text evidence="2">The sequence shown here is derived from an EMBL/GenBank/DDBJ whole genome shotgun (WGS) entry which is preliminary data.</text>
</comment>
<accession>A0ABR4GT12</accession>
<evidence type="ECO:0000259" key="1">
    <source>
        <dbReference type="Pfam" id="PF01636"/>
    </source>
</evidence>
<evidence type="ECO:0000313" key="3">
    <source>
        <dbReference type="Proteomes" id="UP001610334"/>
    </source>
</evidence>